<dbReference type="InterPro" id="IPR012337">
    <property type="entry name" value="RNaseH-like_sf"/>
</dbReference>
<sequence length="309" mass="35281">MKNFVKHTNRSLCHMYELECIPVLTSKFGLDFVGWVNVKDAYTKPGDDITNLSTYHVSHPNKISPTDGNDPTFPTVLAFDIECMVSAKSGMPKTYKPGDKVEMISLVMTKYMSGKMDKYLLFIGNSQFDDAAYEDVTQLFFPTELELLRAFCSMIKELDPDIVTGYNIYGFDYKYIFERLSFYLEPLQNMSRLNNGTTRLVSVDWESSAYGHNTYSKVEMDGRLVVDLMLYFKRFKLEKYSLNFVSEKFLGAGKDDVHYEEIWDAFESRDPSKMSLVGKLCDAGLGKFTLGVNNLKLKIRPSKSVLTGT</sequence>
<name>A0ABR2VIW4_9FUNG</name>
<organism evidence="3 4">
    <name type="scientific">Basidiobolus ranarum</name>
    <dbReference type="NCBI Taxonomy" id="34480"/>
    <lineage>
        <taxon>Eukaryota</taxon>
        <taxon>Fungi</taxon>
        <taxon>Fungi incertae sedis</taxon>
        <taxon>Zoopagomycota</taxon>
        <taxon>Entomophthoromycotina</taxon>
        <taxon>Basidiobolomycetes</taxon>
        <taxon>Basidiobolales</taxon>
        <taxon>Basidiobolaceae</taxon>
        <taxon>Basidiobolus</taxon>
    </lineage>
</organism>
<gene>
    <name evidence="3" type="ORF">K7432_018532</name>
</gene>
<feature type="domain" description="DNA-directed DNA polymerase family B exonuclease" evidence="2">
    <location>
        <begin position="29"/>
        <end position="244"/>
    </location>
</feature>
<dbReference type="InterPro" id="IPR006133">
    <property type="entry name" value="DNA-dir_DNA_pol_B_exonuc"/>
</dbReference>
<reference evidence="3 4" key="1">
    <citation type="submission" date="2023-04" db="EMBL/GenBank/DDBJ databases">
        <title>Genome of Basidiobolus ranarum AG-B5.</title>
        <authorList>
            <person name="Stajich J.E."/>
            <person name="Carter-House D."/>
            <person name="Gryganskyi A."/>
        </authorList>
    </citation>
    <scope>NUCLEOTIDE SEQUENCE [LARGE SCALE GENOMIC DNA]</scope>
    <source>
        <strain evidence="3 4">AG-B5</strain>
    </source>
</reference>
<dbReference type="Gene3D" id="3.30.420.10">
    <property type="entry name" value="Ribonuclease H-like superfamily/Ribonuclease H"/>
    <property type="match status" value="1"/>
</dbReference>
<accession>A0ABR2VIW4</accession>
<dbReference type="PANTHER" id="PTHR10322:SF23">
    <property type="entry name" value="DNA POLYMERASE DELTA CATALYTIC SUBUNIT"/>
    <property type="match status" value="1"/>
</dbReference>
<protein>
    <recommendedName>
        <fullName evidence="1">DNA polymerase delta catalytic subunit</fullName>
    </recommendedName>
</protein>
<dbReference type="EMBL" id="JASJQH010013304">
    <property type="protein sequence ID" value="KAK9659772.1"/>
    <property type="molecule type" value="Genomic_DNA"/>
</dbReference>
<dbReference type="PANTHER" id="PTHR10322">
    <property type="entry name" value="DNA POLYMERASE CATALYTIC SUBUNIT"/>
    <property type="match status" value="1"/>
</dbReference>
<dbReference type="InterPro" id="IPR036397">
    <property type="entry name" value="RNaseH_sf"/>
</dbReference>
<evidence type="ECO:0000259" key="2">
    <source>
        <dbReference type="Pfam" id="PF03104"/>
    </source>
</evidence>
<evidence type="ECO:0000313" key="3">
    <source>
        <dbReference type="EMBL" id="KAK9659772.1"/>
    </source>
</evidence>
<keyword evidence="4" id="KW-1185">Reference proteome</keyword>
<dbReference type="Proteomes" id="UP001479436">
    <property type="component" value="Unassembled WGS sequence"/>
</dbReference>
<proteinExistence type="predicted"/>
<dbReference type="SUPFAM" id="SSF53098">
    <property type="entry name" value="Ribonuclease H-like"/>
    <property type="match status" value="1"/>
</dbReference>
<dbReference type="InterPro" id="IPR050240">
    <property type="entry name" value="DNA_pol_type-B"/>
</dbReference>
<evidence type="ECO:0000313" key="4">
    <source>
        <dbReference type="Proteomes" id="UP001479436"/>
    </source>
</evidence>
<dbReference type="Pfam" id="PF03104">
    <property type="entry name" value="DNA_pol_B_exo1"/>
    <property type="match status" value="1"/>
</dbReference>
<evidence type="ECO:0000256" key="1">
    <source>
        <dbReference type="ARBA" id="ARBA00024411"/>
    </source>
</evidence>
<comment type="caution">
    <text evidence="3">The sequence shown here is derived from an EMBL/GenBank/DDBJ whole genome shotgun (WGS) entry which is preliminary data.</text>
</comment>